<dbReference type="Pfam" id="PF08592">
    <property type="entry name" value="Anthrone_oxy"/>
    <property type="match status" value="1"/>
</dbReference>
<organism evidence="2 3">
    <name type="scientific">Chloroflexus aggregans (strain MD-66 / DSM 9485)</name>
    <dbReference type="NCBI Taxonomy" id="326427"/>
    <lineage>
        <taxon>Bacteria</taxon>
        <taxon>Bacillati</taxon>
        <taxon>Chloroflexota</taxon>
        <taxon>Chloroflexia</taxon>
        <taxon>Chloroflexales</taxon>
        <taxon>Chloroflexineae</taxon>
        <taxon>Chloroflexaceae</taxon>
        <taxon>Chloroflexus</taxon>
    </lineage>
</organism>
<dbReference type="HOGENOM" id="CLU_111152_1_0_0"/>
<feature type="transmembrane region" description="Helical" evidence="1">
    <location>
        <begin position="54"/>
        <end position="72"/>
    </location>
</feature>
<dbReference type="AlphaFoldDB" id="B8G8E2"/>
<dbReference type="InterPro" id="IPR013901">
    <property type="entry name" value="Anthrone_oxy"/>
</dbReference>
<feature type="transmembrane region" description="Helical" evidence="1">
    <location>
        <begin position="84"/>
        <end position="107"/>
    </location>
</feature>
<evidence type="ECO:0000256" key="1">
    <source>
        <dbReference type="SAM" id="Phobius"/>
    </source>
</evidence>
<dbReference type="eggNOG" id="ENOG5030UGG">
    <property type="taxonomic scope" value="Bacteria"/>
</dbReference>
<feature type="transmembrane region" description="Helical" evidence="1">
    <location>
        <begin position="7"/>
        <end position="25"/>
    </location>
</feature>
<dbReference type="RefSeq" id="WP_015942043.1">
    <property type="nucleotide sequence ID" value="NC_011831.1"/>
</dbReference>
<protein>
    <recommendedName>
        <fullName evidence="4">DUF1772 domain-containing protein</fullName>
    </recommendedName>
</protein>
<keyword evidence="3" id="KW-1185">Reference proteome</keyword>
<evidence type="ECO:0000313" key="2">
    <source>
        <dbReference type="EMBL" id="ACL26196.1"/>
    </source>
</evidence>
<proteinExistence type="predicted"/>
<sequence length="166" mass="18611">MLSIRIIHLIFTFAIGLFAGLLYTFEQGVIPALATLNATEYTHIEQGLIRALDAFPTGVIVVANLAMWLPLYPLVRLWSQRHTAYWRITALGWALFFFGVGVFTIVLNVPINNTVLAWDPVAPPADWAQARDAWNQLNAIRTPINYVSFGLLIWAAFVAGEANRER</sequence>
<keyword evidence="1" id="KW-0812">Transmembrane</keyword>
<evidence type="ECO:0000313" key="3">
    <source>
        <dbReference type="Proteomes" id="UP000002508"/>
    </source>
</evidence>
<keyword evidence="1" id="KW-1133">Transmembrane helix</keyword>
<keyword evidence="1" id="KW-0472">Membrane</keyword>
<gene>
    <name evidence="2" type="ordered locus">Cagg_3352</name>
</gene>
<dbReference type="KEGG" id="cag:Cagg_3352"/>
<dbReference type="STRING" id="326427.Cagg_3352"/>
<dbReference type="EMBL" id="CP001337">
    <property type="protein sequence ID" value="ACL26196.1"/>
    <property type="molecule type" value="Genomic_DNA"/>
</dbReference>
<name>B8G8E2_CHLAD</name>
<reference evidence="2" key="1">
    <citation type="submission" date="2008-12" db="EMBL/GenBank/DDBJ databases">
        <title>Complete sequence of Chloroflexus aggregans DSM 9485.</title>
        <authorList>
            <consortium name="US DOE Joint Genome Institute"/>
            <person name="Lucas S."/>
            <person name="Copeland A."/>
            <person name="Lapidus A."/>
            <person name="Glavina del Rio T."/>
            <person name="Dalin E."/>
            <person name="Tice H."/>
            <person name="Pitluck S."/>
            <person name="Foster B."/>
            <person name="Larimer F."/>
            <person name="Land M."/>
            <person name="Hauser L."/>
            <person name="Kyrpides N."/>
            <person name="Mikhailova N."/>
            <person name="Bryant D."/>
            <person name="Richardson P."/>
        </authorList>
    </citation>
    <scope>NUCLEOTIDE SEQUENCE</scope>
    <source>
        <strain evidence="2">DSM 9485</strain>
    </source>
</reference>
<accession>B8G8E2</accession>
<feature type="transmembrane region" description="Helical" evidence="1">
    <location>
        <begin position="144"/>
        <end position="162"/>
    </location>
</feature>
<dbReference type="Proteomes" id="UP000002508">
    <property type="component" value="Chromosome"/>
</dbReference>
<dbReference type="OrthoDB" id="159979at2"/>
<evidence type="ECO:0008006" key="4">
    <source>
        <dbReference type="Google" id="ProtNLM"/>
    </source>
</evidence>